<protein>
    <submittedName>
        <fullName evidence="3">Uncharacterized protein</fullName>
    </submittedName>
</protein>
<keyword evidence="2" id="KW-0472">Membrane</keyword>
<keyword evidence="4" id="KW-1185">Reference proteome</keyword>
<comment type="caution">
    <text evidence="3">The sequence shown here is derived from an EMBL/GenBank/DDBJ whole genome shotgun (WGS) entry which is preliminary data.</text>
</comment>
<keyword evidence="2" id="KW-1133">Transmembrane helix</keyword>
<organism evidence="3 4">
    <name type="scientific">Cladophialophora chaetospira</name>
    <dbReference type="NCBI Taxonomy" id="386627"/>
    <lineage>
        <taxon>Eukaryota</taxon>
        <taxon>Fungi</taxon>
        <taxon>Dikarya</taxon>
        <taxon>Ascomycota</taxon>
        <taxon>Pezizomycotina</taxon>
        <taxon>Eurotiomycetes</taxon>
        <taxon>Chaetothyriomycetidae</taxon>
        <taxon>Chaetothyriales</taxon>
        <taxon>Herpotrichiellaceae</taxon>
        <taxon>Cladophialophora</taxon>
    </lineage>
</organism>
<gene>
    <name evidence="3" type="ORF">H2200_004113</name>
</gene>
<feature type="compositionally biased region" description="Basic and acidic residues" evidence="1">
    <location>
        <begin position="1"/>
        <end position="15"/>
    </location>
</feature>
<dbReference type="EMBL" id="JAPDRK010000005">
    <property type="protein sequence ID" value="KAJ9612516.1"/>
    <property type="molecule type" value="Genomic_DNA"/>
</dbReference>
<proteinExistence type="predicted"/>
<dbReference type="PANTHER" id="PTHR35895:SF1">
    <property type="entry name" value="LIPID-BINDING SERUM GLYCOPROTEIN C-TERMINAL DOMAIN-CONTAINING PROTEIN"/>
    <property type="match status" value="1"/>
</dbReference>
<sequence>MSEELSKEGSRHLEQDGVAAVEDNNASKRPPFKQRFKRHCARFWWLHFLIFAAIVLVIVLPIVYVAYPHKAQGVINNSQLVATSMAILQPAPNAFNLELSDMFLSNSSLKSHLDPFLGAFSLTESSPPFVKFPVPAIEASNGSQAHIAERVQIANMDEWDKYTKAVLLSEEFDIYLKGKGGLKYGKLPKTTVTYDKQVTVKGLNGLKGFALTDFALITEALKNGTNAHGTVFIPNPTTSTYEMGNLTMNMYVKNTYVGNSTLKDVVIRPGNNTFNMYATTNQTAVVGLLFTTFKCGIFPIDIVASGSTYNGQRLPYYEKALQANNLTVQLNVIKVLEEAGLAQYLGINTTSKENCTGKL</sequence>
<dbReference type="PANTHER" id="PTHR35895">
    <property type="entry name" value="CHROMOSOME 16, WHOLE GENOME SHOTGUN SEQUENCE"/>
    <property type="match status" value="1"/>
</dbReference>
<evidence type="ECO:0000256" key="1">
    <source>
        <dbReference type="SAM" id="MobiDB-lite"/>
    </source>
</evidence>
<keyword evidence="2" id="KW-0812">Transmembrane</keyword>
<evidence type="ECO:0000313" key="3">
    <source>
        <dbReference type="EMBL" id="KAJ9612516.1"/>
    </source>
</evidence>
<name>A0AA39CLP6_9EURO</name>
<accession>A0AA39CLP6</accession>
<evidence type="ECO:0000313" key="4">
    <source>
        <dbReference type="Proteomes" id="UP001172673"/>
    </source>
</evidence>
<dbReference type="InterPro" id="IPR022185">
    <property type="entry name" value="DUF3712"/>
</dbReference>
<dbReference type="Proteomes" id="UP001172673">
    <property type="component" value="Unassembled WGS sequence"/>
</dbReference>
<dbReference type="AlphaFoldDB" id="A0AA39CLP6"/>
<dbReference type="GO" id="GO:0000329">
    <property type="term" value="C:fungal-type vacuole membrane"/>
    <property type="evidence" value="ECO:0007669"/>
    <property type="project" value="InterPro"/>
</dbReference>
<feature type="region of interest" description="Disordered" evidence="1">
    <location>
        <begin position="1"/>
        <end position="20"/>
    </location>
</feature>
<dbReference type="InterPro" id="IPR046368">
    <property type="entry name" value="Tag1"/>
</dbReference>
<evidence type="ECO:0000256" key="2">
    <source>
        <dbReference type="SAM" id="Phobius"/>
    </source>
</evidence>
<dbReference type="Pfam" id="PF12505">
    <property type="entry name" value="DUF3712"/>
    <property type="match status" value="1"/>
</dbReference>
<feature type="transmembrane region" description="Helical" evidence="2">
    <location>
        <begin position="43"/>
        <end position="67"/>
    </location>
</feature>
<reference evidence="3" key="1">
    <citation type="submission" date="2022-10" db="EMBL/GenBank/DDBJ databases">
        <title>Culturing micro-colonial fungi from biological soil crusts in the Mojave desert and describing Neophaeococcomyces mojavensis, and introducing the new genera and species Taxawa tesnikishii.</title>
        <authorList>
            <person name="Kurbessoian T."/>
            <person name="Stajich J.E."/>
        </authorList>
    </citation>
    <scope>NUCLEOTIDE SEQUENCE</scope>
    <source>
        <strain evidence="3">TK_41</strain>
    </source>
</reference>